<evidence type="ECO:0000256" key="5">
    <source>
        <dbReference type="SAM" id="MobiDB-lite"/>
    </source>
</evidence>
<dbReference type="GO" id="GO:0006935">
    <property type="term" value="P:chemotaxis"/>
    <property type="evidence" value="ECO:0007669"/>
    <property type="project" value="UniProtKB-ARBA"/>
</dbReference>
<feature type="transmembrane region" description="Helical" evidence="6">
    <location>
        <begin position="21"/>
        <end position="43"/>
    </location>
</feature>
<evidence type="ECO:0000256" key="1">
    <source>
        <dbReference type="ARBA" id="ARBA00004370"/>
    </source>
</evidence>
<dbReference type="Pfam" id="PF00672">
    <property type="entry name" value="HAMP"/>
    <property type="match status" value="1"/>
</dbReference>
<evidence type="ECO:0000256" key="6">
    <source>
        <dbReference type="SAM" id="Phobius"/>
    </source>
</evidence>
<evidence type="ECO:0000259" key="8">
    <source>
        <dbReference type="PROSITE" id="PS50885"/>
    </source>
</evidence>
<dbReference type="SMART" id="SM00283">
    <property type="entry name" value="MA"/>
    <property type="match status" value="1"/>
</dbReference>
<dbReference type="Pfam" id="PF00015">
    <property type="entry name" value="MCPsignal"/>
    <property type="match status" value="1"/>
</dbReference>
<feature type="domain" description="Methyl-accepting transducer" evidence="7">
    <location>
        <begin position="333"/>
        <end position="569"/>
    </location>
</feature>
<dbReference type="InterPro" id="IPR003660">
    <property type="entry name" value="HAMP_dom"/>
</dbReference>
<feature type="transmembrane region" description="Helical" evidence="6">
    <location>
        <begin position="194"/>
        <end position="217"/>
    </location>
</feature>
<dbReference type="EMBL" id="CACVAY010000005">
    <property type="protein sequence ID" value="CAA6800477.1"/>
    <property type="molecule type" value="Genomic_DNA"/>
</dbReference>
<feature type="domain" description="HAMP" evidence="8">
    <location>
        <begin position="218"/>
        <end position="270"/>
    </location>
</feature>
<evidence type="ECO:0000256" key="3">
    <source>
        <dbReference type="ARBA" id="ARBA00029447"/>
    </source>
</evidence>
<evidence type="ECO:0000313" key="9">
    <source>
        <dbReference type="EMBL" id="CAA6800477.1"/>
    </source>
</evidence>
<evidence type="ECO:0000256" key="4">
    <source>
        <dbReference type="PROSITE-ProRule" id="PRU00284"/>
    </source>
</evidence>
<comment type="subcellular location">
    <subcellularLocation>
        <location evidence="1">Membrane</location>
    </subcellularLocation>
</comment>
<evidence type="ECO:0000259" key="7">
    <source>
        <dbReference type="PROSITE" id="PS50111"/>
    </source>
</evidence>
<keyword evidence="6" id="KW-0812">Transmembrane</keyword>
<dbReference type="SUPFAM" id="SSF58104">
    <property type="entry name" value="Methyl-accepting chemotaxis protein (MCP) signaling domain"/>
    <property type="match status" value="1"/>
</dbReference>
<dbReference type="PROSITE" id="PS50885">
    <property type="entry name" value="HAMP"/>
    <property type="match status" value="2"/>
</dbReference>
<dbReference type="InterPro" id="IPR004089">
    <property type="entry name" value="MCPsignal_dom"/>
</dbReference>
<dbReference type="PANTHER" id="PTHR32089:SF114">
    <property type="entry name" value="METHYL-ACCEPTING CHEMOTAXIS PROTEIN MCPB"/>
    <property type="match status" value="1"/>
</dbReference>
<evidence type="ECO:0000256" key="2">
    <source>
        <dbReference type="ARBA" id="ARBA00023224"/>
    </source>
</evidence>
<reference evidence="9" key="1">
    <citation type="submission" date="2020-01" db="EMBL/GenBank/DDBJ databases">
        <authorList>
            <person name="Meier V. D."/>
            <person name="Meier V D."/>
        </authorList>
    </citation>
    <scope>NUCLEOTIDE SEQUENCE</scope>
    <source>
        <strain evidence="9">HLG_WM_MAG_07</strain>
    </source>
</reference>
<dbReference type="CDD" id="cd06225">
    <property type="entry name" value="HAMP"/>
    <property type="match status" value="1"/>
</dbReference>
<organism evidence="9">
    <name type="scientific">uncultured Thiotrichaceae bacterium</name>
    <dbReference type="NCBI Taxonomy" id="298394"/>
    <lineage>
        <taxon>Bacteria</taxon>
        <taxon>Pseudomonadati</taxon>
        <taxon>Pseudomonadota</taxon>
        <taxon>Gammaproteobacteria</taxon>
        <taxon>Thiotrichales</taxon>
        <taxon>Thiotrichaceae</taxon>
        <taxon>environmental samples</taxon>
    </lineage>
</organism>
<keyword evidence="6" id="KW-0472">Membrane</keyword>
<dbReference type="GO" id="GO:0016020">
    <property type="term" value="C:membrane"/>
    <property type="evidence" value="ECO:0007669"/>
    <property type="project" value="UniProtKB-SubCell"/>
</dbReference>
<comment type="similarity">
    <text evidence="3">Belongs to the methyl-accepting chemotaxis (MCP) protein family.</text>
</comment>
<feature type="region of interest" description="Disordered" evidence="5">
    <location>
        <begin position="385"/>
        <end position="404"/>
    </location>
</feature>
<dbReference type="GO" id="GO:0007165">
    <property type="term" value="P:signal transduction"/>
    <property type="evidence" value="ECO:0007669"/>
    <property type="project" value="UniProtKB-KW"/>
</dbReference>
<dbReference type="Gene3D" id="1.10.287.950">
    <property type="entry name" value="Methyl-accepting chemotaxis protein"/>
    <property type="match status" value="1"/>
</dbReference>
<protein>
    <submittedName>
        <fullName evidence="9">Methyl-accepting chemotaxis protein</fullName>
    </submittedName>
</protein>
<name>A0A6S6S2P0_9GAMM</name>
<proteinExistence type="inferred from homology"/>
<accession>A0A6S6S2P0</accession>
<gene>
    <name evidence="9" type="ORF">HELGO_WM28638</name>
</gene>
<feature type="domain" description="HAMP" evidence="8">
    <location>
        <begin position="277"/>
        <end position="328"/>
    </location>
</feature>
<dbReference type="SMART" id="SM00304">
    <property type="entry name" value="HAMP"/>
    <property type="match status" value="2"/>
</dbReference>
<dbReference type="AlphaFoldDB" id="A0A6S6S2P0"/>
<dbReference type="PROSITE" id="PS50111">
    <property type="entry name" value="CHEMOTAXIS_TRANSDUC_2"/>
    <property type="match status" value="1"/>
</dbReference>
<dbReference type="Gene3D" id="6.10.340.10">
    <property type="match status" value="1"/>
</dbReference>
<keyword evidence="2 4" id="KW-0807">Transducer</keyword>
<keyword evidence="6" id="KW-1133">Transmembrane helix</keyword>
<sequence length="622" mass="69579">MSDIIKKRASFLENQTVSRRISMLILIPLTILLVVGIFSANALNNNRMALHDINQRVATIHKVDDMILELNRDYIRPLYQVQIGSKTWDDGLQHLQKLETFTNNFIQYYNNEKSLNNVSENWQALDKGKKLLVGIEKARALLQEENRYKLELYLQNDLVADYEPLRDNLYKEVQNDINLAGEAFLVTENNIQTFLAVGIVMTLLGMIFAVALGYFIYRSVSSPIKKLSNTMTRVSDGDLQARVELAGKNELVELGNHFDKMLDERIATQVKIDHDHQELNQSVFRLLQTVAELSERNLTVRAEVTEDATGPVADALNLLAEETSETLTEVRDVATEVQSTSENVKTRLVSVNKLATQEQEHAEQTAFQIDKMLKRLDEIATSASETNEVAHNTTISTKKAHQSVTGTVEGMADIRETVQDTGKRIKQLGERSQEISYIIDIINTIAERTTVLALNASMQAVAAGDAGRGFSVIADEIQRLAESSRESTGQISTLVRNIQQETNTTIATMDKTIEQVIDGSTRAEDAAQQMKEVLENTSQLVQSVEQIASSSHEQVNISNELKQKAESIMQSTKNTGREISFLTGLSHNMSDFAQKLVQTVNVFTLEKGKSAKTTEELEEVKA</sequence>
<dbReference type="PANTHER" id="PTHR32089">
    <property type="entry name" value="METHYL-ACCEPTING CHEMOTAXIS PROTEIN MCPB"/>
    <property type="match status" value="1"/>
</dbReference>